<dbReference type="Proteomes" id="UP000327478">
    <property type="component" value="Chromosome"/>
</dbReference>
<feature type="transmembrane region" description="Helical" evidence="1">
    <location>
        <begin position="32"/>
        <end position="58"/>
    </location>
</feature>
<reference evidence="2 3" key="1">
    <citation type="submission" date="2019-10" db="EMBL/GenBank/DDBJ databases">
        <authorList>
            <person name="Dong K."/>
        </authorList>
    </citation>
    <scope>NUCLEOTIDE SEQUENCE [LARGE SCALE GENOMIC DNA]</scope>
    <source>
        <strain evidence="3">dk386</strain>
    </source>
</reference>
<evidence type="ECO:0000313" key="3">
    <source>
        <dbReference type="Proteomes" id="UP000327478"/>
    </source>
</evidence>
<feature type="transmembrane region" description="Helical" evidence="1">
    <location>
        <begin position="9"/>
        <end position="26"/>
    </location>
</feature>
<keyword evidence="1" id="KW-0812">Transmembrane</keyword>
<dbReference type="EMBL" id="CP045650">
    <property type="protein sequence ID" value="QGA11858.1"/>
    <property type="molecule type" value="Genomic_DNA"/>
</dbReference>
<gene>
    <name evidence="2" type="ORF">GFH30_10955</name>
</gene>
<protein>
    <submittedName>
        <fullName evidence="2">Uncharacterized protein</fullName>
    </submittedName>
</protein>
<feature type="transmembrane region" description="Helical" evidence="1">
    <location>
        <begin position="85"/>
        <end position="105"/>
    </location>
</feature>
<sequence>MHRKFYPHYLLLNILISAIFIVIVMYPKSLLLNYWMVLLCWILGIVLMHFLILHLPIFKQFYINRRKLQNVVVQTRKYNHAEHKAAPVMSGIVVFIIVGAALYLLNITQYYVEYAFITALSTGNMSYYYTP</sequence>
<accession>A0ABX6D222</accession>
<evidence type="ECO:0000256" key="1">
    <source>
        <dbReference type="SAM" id="Phobius"/>
    </source>
</evidence>
<organism evidence="2 3">
    <name type="scientific">Acinetobacter wanghuae</name>
    <dbReference type="NCBI Taxonomy" id="2662362"/>
    <lineage>
        <taxon>Bacteria</taxon>
        <taxon>Pseudomonadati</taxon>
        <taxon>Pseudomonadota</taxon>
        <taxon>Gammaproteobacteria</taxon>
        <taxon>Moraxellales</taxon>
        <taxon>Moraxellaceae</taxon>
        <taxon>Acinetobacter</taxon>
    </lineage>
</organism>
<name>A0ABX6D222_9GAMM</name>
<keyword evidence="1" id="KW-0472">Membrane</keyword>
<keyword evidence="3" id="KW-1185">Reference proteome</keyword>
<keyword evidence="1" id="KW-1133">Transmembrane helix</keyword>
<proteinExistence type="predicted"/>
<evidence type="ECO:0000313" key="2">
    <source>
        <dbReference type="EMBL" id="QGA11858.1"/>
    </source>
</evidence>